<dbReference type="Pfam" id="PF07686">
    <property type="entry name" value="V-set"/>
    <property type="match status" value="1"/>
</dbReference>
<dbReference type="FunFam" id="2.60.40.10:FF:000774">
    <property type="entry name" value="Hepatitis A virus cellular receptor 1"/>
    <property type="match status" value="1"/>
</dbReference>
<keyword evidence="3 12" id="KW-0732">Signal</keyword>
<keyword evidence="2 11" id="KW-0812">Transmembrane</keyword>
<protein>
    <submittedName>
        <fullName evidence="14">Hepatitis A virus cellular receptor 1-like protein</fullName>
    </submittedName>
</protein>
<dbReference type="GO" id="GO:0001786">
    <property type="term" value="F:phosphatidylserine binding"/>
    <property type="evidence" value="ECO:0007669"/>
    <property type="project" value="TreeGrafter"/>
</dbReference>
<dbReference type="InterPro" id="IPR003599">
    <property type="entry name" value="Ig_sub"/>
</dbReference>
<evidence type="ECO:0000256" key="6">
    <source>
        <dbReference type="ARBA" id="ARBA00023157"/>
    </source>
</evidence>
<accession>A0A834CLD8</accession>
<feature type="transmembrane region" description="Helical" evidence="11">
    <location>
        <begin position="178"/>
        <end position="200"/>
    </location>
</feature>
<keyword evidence="6" id="KW-1015">Disulfide bond</keyword>
<dbReference type="InterPro" id="IPR007110">
    <property type="entry name" value="Ig-like_dom"/>
</dbReference>
<evidence type="ECO:0000256" key="12">
    <source>
        <dbReference type="SAM" id="SignalP"/>
    </source>
</evidence>
<evidence type="ECO:0000256" key="9">
    <source>
        <dbReference type="ARBA" id="ARBA00038203"/>
    </source>
</evidence>
<evidence type="ECO:0000259" key="13">
    <source>
        <dbReference type="PROSITE" id="PS50835"/>
    </source>
</evidence>
<dbReference type="PANTHER" id="PTHR46608">
    <property type="entry name" value="T-CELL IMMUNOGLOBULIN AND MUCIN DOMAIN-CONTAINING PROTEIN 4"/>
    <property type="match status" value="1"/>
</dbReference>
<evidence type="ECO:0000256" key="2">
    <source>
        <dbReference type="ARBA" id="ARBA00022692"/>
    </source>
</evidence>
<dbReference type="EMBL" id="WKFB01000255">
    <property type="protein sequence ID" value="KAF6729398.1"/>
    <property type="molecule type" value="Genomic_DNA"/>
</dbReference>
<evidence type="ECO:0000313" key="15">
    <source>
        <dbReference type="Proteomes" id="UP000646548"/>
    </source>
</evidence>
<name>A0A834CLD8_ORYME</name>
<dbReference type="InterPro" id="IPR036179">
    <property type="entry name" value="Ig-like_dom_sf"/>
</dbReference>
<feature type="region of interest" description="Disordered" evidence="10">
    <location>
        <begin position="124"/>
        <end position="161"/>
    </location>
</feature>
<dbReference type="GO" id="GO:0060097">
    <property type="term" value="P:cytoskeletal rearrangement involved in phagocytosis, engulfment"/>
    <property type="evidence" value="ECO:0007669"/>
    <property type="project" value="TreeGrafter"/>
</dbReference>
<dbReference type="Gene3D" id="2.60.40.10">
    <property type="entry name" value="Immunoglobulins"/>
    <property type="match status" value="1"/>
</dbReference>
<dbReference type="AlphaFoldDB" id="A0A834CLD8"/>
<dbReference type="GO" id="GO:0043277">
    <property type="term" value="P:apoptotic cell clearance"/>
    <property type="evidence" value="ECO:0007669"/>
    <property type="project" value="TreeGrafter"/>
</dbReference>
<dbReference type="InterPro" id="IPR013106">
    <property type="entry name" value="Ig_V-set"/>
</dbReference>
<keyword evidence="7" id="KW-0325">Glycoprotein</keyword>
<dbReference type="SUPFAM" id="SSF48726">
    <property type="entry name" value="Immunoglobulin"/>
    <property type="match status" value="1"/>
</dbReference>
<evidence type="ECO:0000256" key="7">
    <source>
        <dbReference type="ARBA" id="ARBA00023180"/>
    </source>
</evidence>
<evidence type="ECO:0000256" key="3">
    <source>
        <dbReference type="ARBA" id="ARBA00022729"/>
    </source>
</evidence>
<feature type="compositionally biased region" description="Low complexity" evidence="10">
    <location>
        <begin position="133"/>
        <end position="149"/>
    </location>
</feature>
<keyword evidence="14" id="KW-0675">Receptor</keyword>
<organism evidence="14 15">
    <name type="scientific">Oryzias melastigma</name>
    <name type="common">Marine medaka</name>
    <dbReference type="NCBI Taxonomy" id="30732"/>
    <lineage>
        <taxon>Eukaryota</taxon>
        <taxon>Metazoa</taxon>
        <taxon>Chordata</taxon>
        <taxon>Craniata</taxon>
        <taxon>Vertebrata</taxon>
        <taxon>Euteleostomi</taxon>
        <taxon>Actinopterygii</taxon>
        <taxon>Neopterygii</taxon>
        <taxon>Teleostei</taxon>
        <taxon>Neoteleostei</taxon>
        <taxon>Acanthomorphata</taxon>
        <taxon>Ovalentaria</taxon>
        <taxon>Atherinomorphae</taxon>
        <taxon>Beloniformes</taxon>
        <taxon>Adrianichthyidae</taxon>
        <taxon>Oryziinae</taxon>
        <taxon>Oryzias</taxon>
    </lineage>
</organism>
<evidence type="ECO:0000256" key="8">
    <source>
        <dbReference type="ARBA" id="ARBA00023319"/>
    </source>
</evidence>
<dbReference type="PROSITE" id="PS50835">
    <property type="entry name" value="IG_LIKE"/>
    <property type="match status" value="1"/>
</dbReference>
<keyword evidence="5 11" id="KW-0472">Membrane</keyword>
<keyword evidence="4 11" id="KW-1133">Transmembrane helix</keyword>
<dbReference type="GO" id="GO:0016020">
    <property type="term" value="C:membrane"/>
    <property type="evidence" value="ECO:0007669"/>
    <property type="project" value="UniProtKB-SubCell"/>
</dbReference>
<evidence type="ECO:0000256" key="11">
    <source>
        <dbReference type="SAM" id="Phobius"/>
    </source>
</evidence>
<dbReference type="PANTHER" id="PTHR46608:SF3">
    <property type="entry name" value="T-CELL IMMUNOGLOBULIN AND MUCIN DOMAIN-CONTAINING PROTEIN 4"/>
    <property type="match status" value="1"/>
</dbReference>
<evidence type="ECO:0000256" key="4">
    <source>
        <dbReference type="ARBA" id="ARBA00022989"/>
    </source>
</evidence>
<feature type="signal peptide" evidence="12">
    <location>
        <begin position="1"/>
        <end position="18"/>
    </location>
</feature>
<dbReference type="InterPro" id="IPR013783">
    <property type="entry name" value="Ig-like_fold"/>
</dbReference>
<dbReference type="Proteomes" id="UP000646548">
    <property type="component" value="Unassembled WGS sequence"/>
</dbReference>
<reference evidence="14" key="1">
    <citation type="journal article" name="BMC Genomics">
        <title>Long-read sequencing and de novo genome assembly of marine medaka (Oryzias melastigma).</title>
        <authorList>
            <person name="Liang P."/>
            <person name="Saqib H.S.A."/>
            <person name="Ni X."/>
            <person name="Shen Y."/>
        </authorList>
    </citation>
    <scope>NUCLEOTIDE SEQUENCE</scope>
    <source>
        <strain evidence="14">Bigg-433</strain>
    </source>
</reference>
<feature type="chain" id="PRO_5032295464" evidence="12">
    <location>
        <begin position="19"/>
        <end position="245"/>
    </location>
</feature>
<comment type="caution">
    <text evidence="14">The sequence shown here is derived from an EMBL/GenBank/DDBJ whole genome shotgun (WGS) entry which is preliminary data.</text>
</comment>
<evidence type="ECO:0000256" key="5">
    <source>
        <dbReference type="ARBA" id="ARBA00023136"/>
    </source>
</evidence>
<comment type="similarity">
    <text evidence="9">Belongs to the immunoglobulin superfamily. TIM family.</text>
</comment>
<dbReference type="SMART" id="SM00409">
    <property type="entry name" value="IG"/>
    <property type="match status" value="1"/>
</dbReference>
<feature type="domain" description="Ig-like" evidence="13">
    <location>
        <begin position="24"/>
        <end position="123"/>
    </location>
</feature>
<proteinExistence type="inferred from homology"/>
<evidence type="ECO:0000256" key="1">
    <source>
        <dbReference type="ARBA" id="ARBA00004479"/>
    </source>
</evidence>
<evidence type="ECO:0000256" key="10">
    <source>
        <dbReference type="SAM" id="MobiDB-lite"/>
    </source>
</evidence>
<sequence length="245" mass="26711">MKILVLLLVLLTVSECVAVTGQTGQNITLTCKYDIKTNGPTEVCWGRGPVPTSGCSDQILATDGYKVKEYTRVSSRYQLKGRLNEGDVSLTIMNATEEDAGVYGCRVEIYGMFNDEKHHVNLTVKRAPRLTNTPSSDTTSSSSDSPQTTAVTPTAGHMTSTNSTLIATSPITAPAKEVAMLVLASVVFLLLVLVTAGVLIMMNRRWKNQKVLSPPPKMQMQSPTRVEENIYQMDAKVDGDYEMCP</sequence>
<comment type="subcellular location">
    <subcellularLocation>
        <location evidence="1">Membrane</location>
        <topology evidence="1">Single-pass type I membrane protein</topology>
    </subcellularLocation>
</comment>
<evidence type="ECO:0000313" key="14">
    <source>
        <dbReference type="EMBL" id="KAF6729398.1"/>
    </source>
</evidence>
<keyword evidence="8" id="KW-0393">Immunoglobulin domain</keyword>
<gene>
    <name evidence="14" type="ORF">FQA47_023021</name>
</gene>